<keyword evidence="1" id="KW-0472">Membrane</keyword>
<organism evidence="2 3">
    <name type="scientific">Ignicoccus pacificus DSM 13166</name>
    <dbReference type="NCBI Taxonomy" id="940294"/>
    <lineage>
        <taxon>Archaea</taxon>
        <taxon>Thermoproteota</taxon>
        <taxon>Thermoprotei</taxon>
        <taxon>Desulfurococcales</taxon>
        <taxon>Desulfurococcaceae</taxon>
        <taxon>Ignicoccus</taxon>
    </lineage>
</organism>
<dbReference type="EMBL" id="CP006868">
    <property type="protein sequence ID" value="UXD22562.1"/>
    <property type="molecule type" value="Genomic_DNA"/>
</dbReference>
<sequence length="270" mass="28389">MRYGVIALALLLPLALALPGVNSVATVTVSLNAPSSYVNTITLLDTVNGYLTVKQQVCEPALIIMGTHTAGRLVTITEGQNVVGLTVDPASELIVTMPKDALPTSTVVTIGIYCHDPRFTIYTLKEVTVTYNESTVTVIPVTVPKVVTATYQVLATQTAIDGSTYVAPVLTTSIFTTPYVTKVTSVVTAGATRIYKVPVLMNTTSYPGWAAIRIVTAYVTLPASGVATVSFPMLDKSHWGELLVNVVGVPAPALLAAIAAALRKARGEEA</sequence>
<proteinExistence type="predicted"/>
<evidence type="ECO:0000256" key="1">
    <source>
        <dbReference type="SAM" id="Phobius"/>
    </source>
</evidence>
<feature type="transmembrane region" description="Helical" evidence="1">
    <location>
        <begin position="242"/>
        <end position="262"/>
    </location>
</feature>
<keyword evidence="1" id="KW-0812">Transmembrane</keyword>
<gene>
    <name evidence="2" type="ORF">IPA_06240</name>
</gene>
<evidence type="ECO:0000313" key="2">
    <source>
        <dbReference type="EMBL" id="UXD22562.1"/>
    </source>
</evidence>
<evidence type="ECO:0000313" key="3">
    <source>
        <dbReference type="Proteomes" id="UP001063698"/>
    </source>
</evidence>
<protein>
    <submittedName>
        <fullName evidence="2">Uncharacterized protein</fullName>
    </submittedName>
</protein>
<dbReference type="KEGG" id="ipc:IPA_06240"/>
<dbReference type="AlphaFoldDB" id="A0A977PL05"/>
<accession>A0A977PL05</accession>
<dbReference type="Proteomes" id="UP001063698">
    <property type="component" value="Chromosome"/>
</dbReference>
<keyword evidence="1" id="KW-1133">Transmembrane helix</keyword>
<keyword evidence="3" id="KW-1185">Reference proteome</keyword>
<reference evidence="2" key="1">
    <citation type="submission" date="2013-11" db="EMBL/GenBank/DDBJ databases">
        <title>Comparative genomics of Ignicoccus.</title>
        <authorList>
            <person name="Podar M."/>
        </authorList>
    </citation>
    <scope>NUCLEOTIDE SEQUENCE</scope>
    <source>
        <strain evidence="2">DSM 13166</strain>
    </source>
</reference>
<name>A0A977PL05_9CREN</name>